<evidence type="ECO:0000259" key="1">
    <source>
        <dbReference type="Pfam" id="PF25017"/>
    </source>
</evidence>
<organism evidence="2 3">
    <name type="scientific">Iris pallida</name>
    <name type="common">Sweet iris</name>
    <dbReference type="NCBI Taxonomy" id="29817"/>
    <lineage>
        <taxon>Eukaryota</taxon>
        <taxon>Viridiplantae</taxon>
        <taxon>Streptophyta</taxon>
        <taxon>Embryophyta</taxon>
        <taxon>Tracheophyta</taxon>
        <taxon>Spermatophyta</taxon>
        <taxon>Magnoliopsida</taxon>
        <taxon>Liliopsida</taxon>
        <taxon>Asparagales</taxon>
        <taxon>Iridaceae</taxon>
        <taxon>Iridoideae</taxon>
        <taxon>Irideae</taxon>
        <taxon>Iris</taxon>
    </lineage>
</organism>
<sequence length="170" mass="18218">MDAAMEEETAPSSQAHDSIRSLLAAARQLIDQGNPSAALQAVMAALKSQGGEQAVFHTLQRHRELYRNKLQANAAADELASLFAECAIAEAQPVVPHQPQLLQPHAPGAGMPPAVLNDVNDASILAMSGRKQIMLDAFSDGSSFICLQCGGLVSSLRKDEHLAYWCGRDW</sequence>
<gene>
    <name evidence="2" type="ORF">M6B38_360290</name>
</gene>
<feature type="domain" description="C2HC zinc finger plants" evidence="1">
    <location>
        <begin position="122"/>
        <end position="166"/>
    </location>
</feature>
<reference evidence="2" key="1">
    <citation type="journal article" date="2023" name="GigaByte">
        <title>Genome assembly of the bearded iris, Iris pallida Lam.</title>
        <authorList>
            <person name="Bruccoleri R.E."/>
            <person name="Oakeley E.J."/>
            <person name="Faust A.M.E."/>
            <person name="Altorfer M."/>
            <person name="Dessus-Babus S."/>
            <person name="Burckhardt D."/>
            <person name="Oertli M."/>
            <person name="Naumann U."/>
            <person name="Petersen F."/>
            <person name="Wong J."/>
        </authorList>
    </citation>
    <scope>NUCLEOTIDE SEQUENCE</scope>
    <source>
        <strain evidence="2">GSM-AAB239-AS_SAM_17_03QT</strain>
    </source>
</reference>
<dbReference type="PANTHER" id="PTHR35513">
    <property type="entry name" value="OS02G0158600 PROTEIN"/>
    <property type="match status" value="1"/>
</dbReference>
<dbReference type="InterPro" id="IPR056971">
    <property type="entry name" value="Znf-C2HC_3"/>
</dbReference>
<dbReference type="Pfam" id="PF25017">
    <property type="entry name" value="zf-C2HC_3"/>
    <property type="match status" value="1"/>
</dbReference>
<comment type="caution">
    <text evidence="2">The sequence shown here is derived from an EMBL/GenBank/DDBJ whole genome shotgun (WGS) entry which is preliminary data.</text>
</comment>
<evidence type="ECO:0000313" key="2">
    <source>
        <dbReference type="EMBL" id="KAJ6829190.1"/>
    </source>
</evidence>
<dbReference type="EMBL" id="JANAVB010018993">
    <property type="protein sequence ID" value="KAJ6829190.1"/>
    <property type="molecule type" value="Genomic_DNA"/>
</dbReference>
<name>A0AAX6GKG6_IRIPA</name>
<reference evidence="2" key="2">
    <citation type="submission" date="2023-04" db="EMBL/GenBank/DDBJ databases">
        <authorList>
            <person name="Bruccoleri R.E."/>
            <person name="Oakeley E.J."/>
            <person name="Faust A.-M."/>
            <person name="Dessus-Babus S."/>
            <person name="Altorfer M."/>
            <person name="Burckhardt D."/>
            <person name="Oertli M."/>
            <person name="Naumann U."/>
            <person name="Petersen F."/>
            <person name="Wong J."/>
        </authorList>
    </citation>
    <scope>NUCLEOTIDE SEQUENCE</scope>
    <source>
        <strain evidence="2">GSM-AAB239-AS_SAM_17_03QT</strain>
        <tissue evidence="2">Leaf</tissue>
    </source>
</reference>
<accession>A0AAX6GKG6</accession>
<protein>
    <recommendedName>
        <fullName evidence="1">C2HC zinc finger plants domain-containing protein</fullName>
    </recommendedName>
</protein>
<dbReference type="AlphaFoldDB" id="A0AAX6GKG6"/>
<proteinExistence type="predicted"/>
<keyword evidence="3" id="KW-1185">Reference proteome</keyword>
<dbReference type="PANTHER" id="PTHR35513:SF1">
    <property type="entry name" value="OS02G0158600 PROTEIN"/>
    <property type="match status" value="1"/>
</dbReference>
<evidence type="ECO:0000313" key="3">
    <source>
        <dbReference type="Proteomes" id="UP001140949"/>
    </source>
</evidence>
<dbReference type="Proteomes" id="UP001140949">
    <property type="component" value="Unassembled WGS sequence"/>
</dbReference>